<keyword evidence="2" id="KW-1185">Reference proteome</keyword>
<dbReference type="RefSeq" id="WP_149295868.1">
    <property type="nucleotide sequence ID" value="NZ_CP043473.1"/>
</dbReference>
<sequence length="129" mass="14378">MILSDGTTAVTLSDDMTELQPYWQPVDQAISYTLTGALLVDESIKQAGRPMTFQSQPDTGWVPRAAVDQLQAWASQPGIRLKLTRHGQDYPVTFNRQDGQAVEARPVLELAVSPRQNDWMLLTIRLLGI</sequence>
<dbReference type="Proteomes" id="UP000322079">
    <property type="component" value="Chromosome"/>
</dbReference>
<dbReference type="KEGG" id="chrm:FYK34_07965"/>
<protein>
    <submittedName>
        <fullName evidence="1">Uncharacterized protein</fullName>
    </submittedName>
</protein>
<evidence type="ECO:0000313" key="1">
    <source>
        <dbReference type="EMBL" id="QEL55505.1"/>
    </source>
</evidence>
<organism evidence="1 2">
    <name type="scientific">Chromobacterium paludis</name>
    <dbReference type="NCBI Taxonomy" id="2605945"/>
    <lineage>
        <taxon>Bacteria</taxon>
        <taxon>Pseudomonadati</taxon>
        <taxon>Pseudomonadota</taxon>
        <taxon>Betaproteobacteria</taxon>
        <taxon>Neisseriales</taxon>
        <taxon>Chromobacteriaceae</taxon>
        <taxon>Chromobacterium</taxon>
    </lineage>
</organism>
<reference evidence="1 2" key="1">
    <citation type="submission" date="2019-08" db="EMBL/GenBank/DDBJ databases">
        <title>Chromobacterium paludis, a novel bacterium isolated from a Maryland marsh pond.</title>
        <authorList>
            <person name="Blackburn M.B."/>
            <person name="Gundersen-Rindal D.E."/>
        </authorList>
    </citation>
    <scope>NUCLEOTIDE SEQUENCE [LARGE SCALE GENOMIC DNA]</scope>
    <source>
        <strain evidence="2">IIBBL 257-1</strain>
    </source>
</reference>
<dbReference type="AlphaFoldDB" id="A0A5C1DFE1"/>
<proteinExistence type="predicted"/>
<evidence type="ECO:0000313" key="2">
    <source>
        <dbReference type="Proteomes" id="UP000322079"/>
    </source>
</evidence>
<name>A0A5C1DFE1_9NEIS</name>
<gene>
    <name evidence="1" type="ORF">FYK34_07965</name>
</gene>
<accession>A0A5C1DFE1</accession>
<dbReference type="EMBL" id="CP043473">
    <property type="protein sequence ID" value="QEL55505.1"/>
    <property type="molecule type" value="Genomic_DNA"/>
</dbReference>